<protein>
    <recommendedName>
        <fullName evidence="3">Plasmodium RESA N-terminal domain-containing protein</fullName>
    </recommendedName>
</protein>
<dbReference type="Proteomes" id="UP001497527">
    <property type="component" value="Unassembled WGS sequence"/>
</dbReference>
<sequence length="114" mass="13435">MEQREQQEVWEDIKNIWNTSADSKEINILMSELVIELKSKTSEFERNSIKKDVTFMKGAVSDFEKKSIQRDLAILKKGMAEFEKNIVQRGVYLFKNLVKVFLKRFKGTNKDNKN</sequence>
<dbReference type="EMBL" id="CAXJIO010000012">
    <property type="protein sequence ID" value="CAL2103115.1"/>
    <property type="molecule type" value="Genomic_DNA"/>
</dbReference>
<keyword evidence="2" id="KW-1185">Reference proteome</keyword>
<accession>A0ABP1EZI4</accession>
<dbReference type="RefSeq" id="WP_348717105.1">
    <property type="nucleotide sequence ID" value="NZ_CAXJIO010000012.1"/>
</dbReference>
<gene>
    <name evidence="1" type="ORF">T190423A01A_30229</name>
</gene>
<proteinExistence type="predicted"/>
<reference evidence="1 2" key="1">
    <citation type="submission" date="2024-05" db="EMBL/GenBank/DDBJ databases">
        <authorList>
            <person name="Duchaud E."/>
        </authorList>
    </citation>
    <scope>NUCLEOTIDE SEQUENCE [LARGE SCALE GENOMIC DNA]</scope>
    <source>
        <strain evidence="1">Ena-SAMPLE-TAB-13-05-2024-13:56:06:370-140308</strain>
    </source>
</reference>
<evidence type="ECO:0000313" key="1">
    <source>
        <dbReference type="EMBL" id="CAL2103115.1"/>
    </source>
</evidence>
<comment type="caution">
    <text evidence="1">The sequence shown here is derived from an EMBL/GenBank/DDBJ whole genome shotgun (WGS) entry which is preliminary data.</text>
</comment>
<evidence type="ECO:0000313" key="2">
    <source>
        <dbReference type="Proteomes" id="UP001497527"/>
    </source>
</evidence>
<organism evidence="1 2">
    <name type="scientific">Tenacibaculum polynesiense</name>
    <dbReference type="NCBI Taxonomy" id="3137857"/>
    <lineage>
        <taxon>Bacteria</taxon>
        <taxon>Pseudomonadati</taxon>
        <taxon>Bacteroidota</taxon>
        <taxon>Flavobacteriia</taxon>
        <taxon>Flavobacteriales</taxon>
        <taxon>Flavobacteriaceae</taxon>
        <taxon>Tenacibaculum</taxon>
    </lineage>
</organism>
<name>A0ABP1EZI4_9FLAO</name>
<evidence type="ECO:0008006" key="3">
    <source>
        <dbReference type="Google" id="ProtNLM"/>
    </source>
</evidence>